<evidence type="ECO:0000313" key="3">
    <source>
        <dbReference type="Proteomes" id="UP001595766"/>
    </source>
</evidence>
<name>A0ABV8ERX4_9BACT</name>
<evidence type="ECO:0000256" key="1">
    <source>
        <dbReference type="SAM" id="SignalP"/>
    </source>
</evidence>
<feature type="signal peptide" evidence="1">
    <location>
        <begin position="1"/>
        <end position="25"/>
    </location>
</feature>
<dbReference type="NCBIfam" id="TIGR03519">
    <property type="entry name" value="T9SS_PorP_fam"/>
    <property type="match status" value="1"/>
</dbReference>
<protein>
    <submittedName>
        <fullName evidence="2">Type IX secretion system membrane protein PorP/SprF</fullName>
    </submittedName>
</protein>
<dbReference type="RefSeq" id="WP_262916607.1">
    <property type="nucleotide sequence ID" value="NZ_JAKZGR010000007.1"/>
</dbReference>
<dbReference type="InterPro" id="IPR019861">
    <property type="entry name" value="PorP/SprF_Bacteroidetes"/>
</dbReference>
<accession>A0ABV8ERX4</accession>
<evidence type="ECO:0000313" key="2">
    <source>
        <dbReference type="EMBL" id="MFC3977888.1"/>
    </source>
</evidence>
<dbReference type="Proteomes" id="UP001595766">
    <property type="component" value="Unassembled WGS sequence"/>
</dbReference>
<gene>
    <name evidence="2" type="ORF">ACFOUP_15985</name>
</gene>
<comment type="caution">
    <text evidence="2">The sequence shown here is derived from an EMBL/GenBank/DDBJ whole genome shotgun (WGS) entry which is preliminary data.</text>
</comment>
<proteinExistence type="predicted"/>
<organism evidence="2 3">
    <name type="scientific">Belliella kenyensis</name>
    <dbReference type="NCBI Taxonomy" id="1472724"/>
    <lineage>
        <taxon>Bacteria</taxon>
        <taxon>Pseudomonadati</taxon>
        <taxon>Bacteroidota</taxon>
        <taxon>Cytophagia</taxon>
        <taxon>Cytophagales</taxon>
        <taxon>Cyclobacteriaceae</taxon>
        <taxon>Belliella</taxon>
    </lineage>
</organism>
<keyword evidence="1" id="KW-0732">Signal</keyword>
<feature type="chain" id="PRO_5045101931" evidence="1">
    <location>
        <begin position="26"/>
        <end position="347"/>
    </location>
</feature>
<keyword evidence="3" id="KW-1185">Reference proteome</keyword>
<dbReference type="EMBL" id="JBHSAV010000059">
    <property type="protein sequence ID" value="MFC3977888.1"/>
    <property type="molecule type" value="Genomic_DNA"/>
</dbReference>
<dbReference type="Pfam" id="PF11751">
    <property type="entry name" value="PorP_SprF"/>
    <property type="match status" value="1"/>
</dbReference>
<reference evidence="3" key="1">
    <citation type="journal article" date="2019" name="Int. J. Syst. Evol. Microbiol.">
        <title>The Global Catalogue of Microorganisms (GCM) 10K type strain sequencing project: providing services to taxonomists for standard genome sequencing and annotation.</title>
        <authorList>
            <consortium name="The Broad Institute Genomics Platform"/>
            <consortium name="The Broad Institute Genome Sequencing Center for Infectious Disease"/>
            <person name="Wu L."/>
            <person name="Ma J."/>
        </authorList>
    </citation>
    <scope>NUCLEOTIDE SEQUENCE [LARGE SCALE GENOMIC DNA]</scope>
    <source>
        <strain evidence="3">CECT 8551</strain>
    </source>
</reference>
<sequence length="347" mass="39441">MNYPSVIKFFIIFMCIFNMMGTTYAQDVQYTQFYAAPLYLNPAFTGSSELTRIGANYRNQWPGLDHSFNSYSAYIDHYMFDINSGIGVIFNANKESKAKLSTNEIGLSYSYRLKLGFDSFLRFGGQVSYINRDAYFGDLVFGNQLDINTGSIGGDSGELFSGDYRHSFMDYNFGLLYHTETYWLGISGHHLSQPNTSFVDGNISKLPMRLSAHGGMKFDLGEGFINNYYSNSRQERSVFFAFNYKHQAPFNQLDIGTQFFLQPLVLGVWYRGFPVKYSLPNNESIAGLLGLTLESGLDIGYSYDFTLSKLGNLQSAGAHEISIRYSFMYGDPNQRNRRSTVIPCFRF</sequence>